<dbReference type="Proteomes" id="UP000076577">
    <property type="component" value="Unassembled WGS sequence"/>
</dbReference>
<proteinExistence type="predicted"/>
<accession>A0A165WAE7</accession>
<dbReference type="Pfam" id="PF13700">
    <property type="entry name" value="DUF4158"/>
    <property type="match status" value="1"/>
</dbReference>
<keyword evidence="4" id="KW-1185">Reference proteome</keyword>
<evidence type="ECO:0000313" key="4">
    <source>
        <dbReference type="Proteomes" id="UP000076577"/>
    </source>
</evidence>
<sequence length="685" mass="77157">MDHIAARDWSLSFQDLEFLSSLSRSVCLEAAFQICSVRNAGRFIEDWTGLDEETVEYVASQLDMQPVHPHRSYSDRTARRYRLEIARYLGLTPTQAGHRAELEVWLRDVLCPNGGTMGDMLEQSFYWFQERRLLPPAEGILTRFIRTARKTFTDDILKNITNSLTDETVTALETCLANPRGDHGFQRLKDDVGAATLDNVLDGAERLAFIQKLTLPLVSISSIDLSWIKVLTRRVEGETASEMRRHSRDKRLGLLAIYLISRRSQLIDGLVDLLIEVVHRIGTKSRRKVIGKIATDIEKVHGKERLLVDIATAAMLAPNGRVAEVIFPVAGAVKLKAIIDEHRAKGTLDARIQIVMRGSYASHYRRMLPSLLSVLNFRSNNETWRPILDGLSLIVLMSEGGRRYAPASLVPEGSIPRKWRDTVIDGRGRVNVISYELCVLTQLRERIRAKEVWIEGADRFRNPDDDLPKDFPEKRDDYYAGLKLTQDAHAFSRSVREQLEQELHHLNATLPGNDKVHLRWSGENRICITPFIPLPEPKGLIGLKSEIGRRWPMTGLLDTLKERALNTGFLDGFETSASREALLKNERGQRLLLCLYGLGTNAGLKRVAAGTPEISYDELLHVRRRYIDPAALRAATSRVADATLAIRNPAIWGEAGTACAADSTKFGAWDRNLMTEWHARYGGAA</sequence>
<dbReference type="GO" id="GO:0006313">
    <property type="term" value="P:DNA transposition"/>
    <property type="evidence" value="ECO:0007669"/>
    <property type="project" value="InterPro"/>
</dbReference>
<reference evidence="3 4" key="1">
    <citation type="journal article" date="2016" name="Front. Microbiol.">
        <title>Comparative Genomic Analysis Reveals a Diverse Repertoire of Genes Involved in Prokaryote-Eukaryote Interactions within the Pseudovibrio Genus.</title>
        <authorList>
            <person name="Romano S."/>
            <person name="Fernandez-Guerra A."/>
            <person name="Reen F.J."/>
            <person name="Glockner F.O."/>
            <person name="Crowley S.P."/>
            <person name="O'Sullivan O."/>
            <person name="Cotter P.D."/>
            <person name="Adams C."/>
            <person name="Dobson A.D."/>
            <person name="O'Gara F."/>
        </authorList>
    </citation>
    <scope>NUCLEOTIDE SEQUENCE [LARGE SCALE GENOMIC DNA]</scope>
    <source>
        <strain evidence="3 4">Ad2</strain>
    </source>
</reference>
<dbReference type="InterPro" id="IPR025296">
    <property type="entry name" value="DUF4158"/>
</dbReference>
<dbReference type="EMBL" id="LMCB01000049">
    <property type="protein sequence ID" value="KZL16283.1"/>
    <property type="molecule type" value="Genomic_DNA"/>
</dbReference>
<dbReference type="GO" id="GO:0004803">
    <property type="term" value="F:transposase activity"/>
    <property type="evidence" value="ECO:0007669"/>
    <property type="project" value="InterPro"/>
</dbReference>
<feature type="domain" description="DUF4158" evidence="2">
    <location>
        <begin position="6"/>
        <end position="147"/>
    </location>
</feature>
<dbReference type="STRING" id="989403.SAMN05421798_12322"/>
<feature type="domain" description="Tn3 transposase DDE" evidence="1">
    <location>
        <begin position="558"/>
        <end position="683"/>
    </location>
</feature>
<dbReference type="PATRIC" id="fig|989403.3.peg.3734"/>
<gene>
    <name evidence="3" type="ORF">PsAD2_03466</name>
</gene>
<dbReference type="Pfam" id="PF01526">
    <property type="entry name" value="DDE_Tnp_Tn3"/>
    <property type="match status" value="1"/>
</dbReference>
<evidence type="ECO:0000313" key="3">
    <source>
        <dbReference type="EMBL" id="KZL16283.1"/>
    </source>
</evidence>
<organism evidence="3 4">
    <name type="scientific">Pseudovibrio axinellae</name>
    <dbReference type="NCBI Taxonomy" id="989403"/>
    <lineage>
        <taxon>Bacteria</taxon>
        <taxon>Pseudomonadati</taxon>
        <taxon>Pseudomonadota</taxon>
        <taxon>Alphaproteobacteria</taxon>
        <taxon>Hyphomicrobiales</taxon>
        <taxon>Stappiaceae</taxon>
        <taxon>Pseudovibrio</taxon>
    </lineage>
</organism>
<dbReference type="InterPro" id="IPR002513">
    <property type="entry name" value="Tn3_Tnp_DDE_dom"/>
</dbReference>
<evidence type="ECO:0000259" key="1">
    <source>
        <dbReference type="Pfam" id="PF01526"/>
    </source>
</evidence>
<protein>
    <submittedName>
        <fullName evidence="3">Tn3 transposase DDE domain protein</fullName>
    </submittedName>
</protein>
<name>A0A165WAE7_9HYPH</name>
<evidence type="ECO:0000259" key="2">
    <source>
        <dbReference type="Pfam" id="PF13700"/>
    </source>
</evidence>
<comment type="caution">
    <text evidence="3">The sequence shown here is derived from an EMBL/GenBank/DDBJ whole genome shotgun (WGS) entry which is preliminary data.</text>
</comment>
<dbReference type="AlphaFoldDB" id="A0A165WAE7"/>